<keyword evidence="3" id="KW-1185">Reference proteome</keyword>
<organism evidence="2 3">
    <name type="scientific">Haloterrigena alkaliphila</name>
    <dbReference type="NCBI Taxonomy" id="2816475"/>
    <lineage>
        <taxon>Archaea</taxon>
        <taxon>Methanobacteriati</taxon>
        <taxon>Methanobacteriota</taxon>
        <taxon>Stenosarchaea group</taxon>
        <taxon>Halobacteria</taxon>
        <taxon>Halobacteriales</taxon>
        <taxon>Natrialbaceae</taxon>
        <taxon>Haloterrigena</taxon>
    </lineage>
</organism>
<feature type="transmembrane region" description="Helical" evidence="1">
    <location>
        <begin position="36"/>
        <end position="56"/>
    </location>
</feature>
<dbReference type="RefSeq" id="WP_207289023.1">
    <property type="nucleotide sequence ID" value="NZ_CP071462.1"/>
</dbReference>
<evidence type="ECO:0008006" key="4">
    <source>
        <dbReference type="Google" id="ProtNLM"/>
    </source>
</evidence>
<reference evidence="2 3" key="1">
    <citation type="submission" date="2021-03" db="EMBL/GenBank/DDBJ databases">
        <title>Haloterrigena longa sp. nov. and Haloterrigena limicola sp. nov., extremely halophilic archaea isolated from a salt lake.</title>
        <authorList>
            <person name="Henglin C."/>
        </authorList>
    </citation>
    <scope>NUCLEOTIDE SEQUENCE [LARGE SCALE GENOMIC DNA]</scope>
    <source>
        <strain evidence="2 3">KZCA68</strain>
    </source>
</reference>
<keyword evidence="1" id="KW-1133">Transmembrane helix</keyword>
<sequence>MRRIVDAIYGASSIALPLVAVVGIAVPVLLGATSLAILGLYFAVPMIAAPLLVRALGTDRSLLARSDWHVPRVDWRAWSIAFHLLVGGLVALLLVTDVRPLAFYVGVALAYVLCFLLITTTPSTRGHHALGLYHLMAIATLVIYSVTLHYDFFVGHGDLTTHIALTTSIVETARTAVMVPEYEAFQLWHVYAAVSTQLFGDAVAAHTTMYLLSGGIFAAGVGLMYGVARRVYPNEAVGLLSCLVLISFPLYLFYGMYSIPRSVTSILFLALVLALVDRPSAGMRALSLVLIGGIVVYHPVSIPFVFVILAVLYLTELTIDTPVRAVDNYVLSVTVLLTAAYWLYNAEFIVGRILDTITVSFFGSTGGSGAGATAGVLSSPWVEVANFVPYAFALLFVLLGFLFWHRRIAAGEASEATAAHRRLWPSRNVPLFTSLGVLTILLVPVAFPGPTLLLDSLAGVNVGRFGHYSFMFIALTAGYGLYELVDRGGVAVFLALLVLTSGFAFTAVSNEYTASDNPVVEREFYTFYLTDTERASFEAIDAGYDGEIGADRMSCRYLVALHSSSCSIVTVPQEGGGVFAGYDGVLIREGELQDRDRPLQFSEYVDGESIPEDELATRSRVYDSTEVAFYG</sequence>
<gene>
    <name evidence="2" type="ORF">J0X25_00215</name>
</gene>
<feature type="transmembrane region" description="Helical" evidence="1">
    <location>
        <begin position="356"/>
        <end position="381"/>
    </location>
</feature>
<evidence type="ECO:0000313" key="2">
    <source>
        <dbReference type="EMBL" id="QSW99416.1"/>
    </source>
</evidence>
<feature type="transmembrane region" description="Helical" evidence="1">
    <location>
        <begin position="130"/>
        <end position="150"/>
    </location>
</feature>
<feature type="transmembrane region" description="Helical" evidence="1">
    <location>
        <begin position="7"/>
        <end position="30"/>
    </location>
</feature>
<evidence type="ECO:0000256" key="1">
    <source>
        <dbReference type="SAM" id="Phobius"/>
    </source>
</evidence>
<dbReference type="GeneID" id="63185682"/>
<feature type="transmembrane region" description="Helical" evidence="1">
    <location>
        <begin position="259"/>
        <end position="276"/>
    </location>
</feature>
<keyword evidence="1" id="KW-0472">Membrane</keyword>
<dbReference type="KEGG" id="hakz:J0X25_00215"/>
<feature type="transmembrane region" description="Helical" evidence="1">
    <location>
        <begin position="209"/>
        <end position="228"/>
    </location>
</feature>
<feature type="transmembrane region" description="Helical" evidence="1">
    <location>
        <begin position="465"/>
        <end position="482"/>
    </location>
</feature>
<dbReference type="Proteomes" id="UP000663203">
    <property type="component" value="Chromosome"/>
</dbReference>
<feature type="transmembrane region" description="Helical" evidence="1">
    <location>
        <begin position="288"/>
        <end position="314"/>
    </location>
</feature>
<evidence type="ECO:0000313" key="3">
    <source>
        <dbReference type="Proteomes" id="UP000663203"/>
    </source>
</evidence>
<dbReference type="EMBL" id="CP071462">
    <property type="protein sequence ID" value="QSW99416.1"/>
    <property type="molecule type" value="Genomic_DNA"/>
</dbReference>
<feature type="transmembrane region" description="Helical" evidence="1">
    <location>
        <begin position="387"/>
        <end position="404"/>
    </location>
</feature>
<protein>
    <recommendedName>
        <fullName evidence="4">Chlor_Arch_YYY domain-containing protein</fullName>
    </recommendedName>
</protein>
<proteinExistence type="predicted"/>
<feature type="transmembrane region" description="Helical" evidence="1">
    <location>
        <begin position="235"/>
        <end position="253"/>
    </location>
</feature>
<keyword evidence="1" id="KW-0812">Transmembrane</keyword>
<accession>A0A8A2VDU7</accession>
<dbReference type="AlphaFoldDB" id="A0A8A2VDU7"/>
<feature type="transmembrane region" description="Helical" evidence="1">
    <location>
        <begin position="326"/>
        <end position="344"/>
    </location>
</feature>
<feature type="transmembrane region" description="Helical" evidence="1">
    <location>
        <begin position="101"/>
        <end position="118"/>
    </location>
</feature>
<feature type="transmembrane region" description="Helical" evidence="1">
    <location>
        <begin position="77"/>
        <end position="95"/>
    </location>
</feature>
<feature type="transmembrane region" description="Helical" evidence="1">
    <location>
        <begin position="431"/>
        <end position="453"/>
    </location>
</feature>
<feature type="transmembrane region" description="Helical" evidence="1">
    <location>
        <begin position="489"/>
        <end position="508"/>
    </location>
</feature>
<name>A0A8A2VDU7_9EURY</name>